<dbReference type="GO" id="GO:0160140">
    <property type="term" value="F:23S rRNA pseudouridine(1911/1915/1917) synthase activity"/>
    <property type="evidence" value="ECO:0007669"/>
    <property type="project" value="UniProtKB-EC"/>
</dbReference>
<dbReference type="PROSITE" id="PS50889">
    <property type="entry name" value="S4"/>
    <property type="match status" value="1"/>
</dbReference>
<feature type="region of interest" description="Disordered" evidence="11">
    <location>
        <begin position="20"/>
        <end position="60"/>
    </location>
</feature>
<dbReference type="Proteomes" id="UP000292120">
    <property type="component" value="Unassembled WGS sequence"/>
</dbReference>
<proteinExistence type="inferred from homology"/>
<evidence type="ECO:0000256" key="11">
    <source>
        <dbReference type="SAM" id="MobiDB-lite"/>
    </source>
</evidence>
<feature type="active site" evidence="9">
    <location>
        <position position="208"/>
    </location>
</feature>
<dbReference type="InterPro" id="IPR002942">
    <property type="entry name" value="S4_RNA-bd"/>
</dbReference>
<gene>
    <name evidence="13" type="ORF">EYS42_04590</name>
</gene>
<evidence type="ECO:0000256" key="5">
    <source>
        <dbReference type="ARBA" id="ARBA00040039"/>
    </source>
</evidence>
<dbReference type="InterPro" id="IPR036986">
    <property type="entry name" value="S4_RNA-bd_sf"/>
</dbReference>
<dbReference type="EMBL" id="SIXI01000002">
    <property type="protein sequence ID" value="TBO32478.1"/>
    <property type="molecule type" value="Genomic_DNA"/>
</dbReference>
<dbReference type="Gene3D" id="3.30.2350.10">
    <property type="entry name" value="Pseudouridine synthase"/>
    <property type="match status" value="1"/>
</dbReference>
<dbReference type="Gene3D" id="3.10.290.10">
    <property type="entry name" value="RNA-binding S4 domain"/>
    <property type="match status" value="1"/>
</dbReference>
<keyword evidence="10" id="KW-0694">RNA-binding</keyword>
<dbReference type="NCBIfam" id="TIGR00005">
    <property type="entry name" value="rluA_subfam"/>
    <property type="match status" value="1"/>
</dbReference>
<evidence type="ECO:0000256" key="7">
    <source>
        <dbReference type="ARBA" id="ARBA00042840"/>
    </source>
</evidence>
<dbReference type="SUPFAM" id="SSF55174">
    <property type="entry name" value="Alpha-L RNA-binding motif"/>
    <property type="match status" value="1"/>
</dbReference>
<dbReference type="SMART" id="SM00363">
    <property type="entry name" value="S4"/>
    <property type="match status" value="1"/>
</dbReference>
<dbReference type="CDD" id="cd02869">
    <property type="entry name" value="PseudoU_synth_RluA_like"/>
    <property type="match status" value="1"/>
</dbReference>
<dbReference type="GO" id="GO:0003723">
    <property type="term" value="F:RNA binding"/>
    <property type="evidence" value="ECO:0007669"/>
    <property type="project" value="UniProtKB-KW"/>
</dbReference>
<evidence type="ECO:0000313" key="14">
    <source>
        <dbReference type="Proteomes" id="UP000292120"/>
    </source>
</evidence>
<evidence type="ECO:0000256" key="4">
    <source>
        <dbReference type="ARBA" id="ARBA00038942"/>
    </source>
</evidence>
<accession>A0A4Q9H063</accession>
<evidence type="ECO:0000256" key="2">
    <source>
        <dbReference type="ARBA" id="ARBA00023235"/>
    </source>
</evidence>
<organism evidence="13 14">
    <name type="scientific">Aquabacterium lacunae</name>
    <dbReference type="NCBI Taxonomy" id="2528630"/>
    <lineage>
        <taxon>Bacteria</taxon>
        <taxon>Pseudomonadati</taxon>
        <taxon>Pseudomonadota</taxon>
        <taxon>Betaproteobacteria</taxon>
        <taxon>Burkholderiales</taxon>
        <taxon>Aquabacterium</taxon>
    </lineage>
</organism>
<dbReference type="InterPro" id="IPR006225">
    <property type="entry name" value="PsdUridine_synth_RluC/D"/>
</dbReference>
<evidence type="ECO:0000256" key="1">
    <source>
        <dbReference type="ARBA" id="ARBA00010876"/>
    </source>
</evidence>
<comment type="similarity">
    <text evidence="1">Belongs to the pseudouridine synthase RluA family.</text>
</comment>
<evidence type="ECO:0000256" key="10">
    <source>
        <dbReference type="PROSITE-ProRule" id="PRU00182"/>
    </source>
</evidence>
<dbReference type="PANTHER" id="PTHR21600:SF44">
    <property type="entry name" value="RIBOSOMAL LARGE SUBUNIT PSEUDOURIDINE SYNTHASE D"/>
    <property type="match status" value="1"/>
</dbReference>
<evidence type="ECO:0000256" key="8">
    <source>
        <dbReference type="ARBA" id="ARBA00043148"/>
    </source>
</evidence>
<evidence type="ECO:0000259" key="12">
    <source>
        <dbReference type="SMART" id="SM00363"/>
    </source>
</evidence>
<dbReference type="RefSeq" id="WP_130966692.1">
    <property type="nucleotide sequence ID" value="NZ_SIXI01000002.1"/>
</dbReference>
<keyword evidence="2" id="KW-0413">Isomerase</keyword>
<dbReference type="PROSITE" id="PS01129">
    <property type="entry name" value="PSI_RLU"/>
    <property type="match status" value="1"/>
</dbReference>
<dbReference type="GO" id="GO:0000455">
    <property type="term" value="P:enzyme-directed rRNA pseudouridine synthesis"/>
    <property type="evidence" value="ECO:0007669"/>
    <property type="project" value="UniProtKB-ARBA"/>
</dbReference>
<keyword evidence="14" id="KW-1185">Reference proteome</keyword>
<dbReference type="InterPro" id="IPR006145">
    <property type="entry name" value="PsdUridine_synth_RsuA/RluA"/>
</dbReference>
<dbReference type="Pfam" id="PF01479">
    <property type="entry name" value="S4"/>
    <property type="match status" value="1"/>
</dbReference>
<dbReference type="OrthoDB" id="9785808at2"/>
<comment type="catalytic activity">
    <reaction evidence="3">
        <text>uridine(1911/1915/1917) in 23S rRNA = pseudouridine(1911/1915/1917) in 23S rRNA</text>
        <dbReference type="Rhea" id="RHEA:42524"/>
        <dbReference type="Rhea" id="RHEA-COMP:10097"/>
        <dbReference type="Rhea" id="RHEA-COMP:10098"/>
        <dbReference type="ChEBI" id="CHEBI:65314"/>
        <dbReference type="ChEBI" id="CHEBI:65315"/>
        <dbReference type="EC" id="5.4.99.23"/>
    </reaction>
</comment>
<dbReference type="InterPro" id="IPR006224">
    <property type="entry name" value="PsdUridine_synth_RluA-like_CS"/>
</dbReference>
<comment type="caution">
    <text evidence="13">The sequence shown here is derived from an EMBL/GenBank/DDBJ whole genome shotgun (WGS) entry which is preliminary data.</text>
</comment>
<name>A0A4Q9H063_9BURK</name>
<feature type="compositionally biased region" description="Acidic residues" evidence="11">
    <location>
        <begin position="37"/>
        <end position="59"/>
    </location>
</feature>
<dbReference type="CDD" id="cd00165">
    <property type="entry name" value="S4"/>
    <property type="match status" value="1"/>
</dbReference>
<evidence type="ECO:0000313" key="13">
    <source>
        <dbReference type="EMBL" id="TBO32478.1"/>
    </source>
</evidence>
<dbReference type="AlphaFoldDB" id="A0A4Q9H063"/>
<protein>
    <recommendedName>
        <fullName evidence="5">Ribosomal large subunit pseudouridine synthase D</fullName>
        <ecNumber evidence="4">5.4.99.23</ecNumber>
    </recommendedName>
    <alternativeName>
        <fullName evidence="6">23S rRNA pseudouridine(1911/1915/1917) synthase</fullName>
    </alternativeName>
    <alternativeName>
        <fullName evidence="7">rRNA pseudouridylate synthase D</fullName>
    </alternativeName>
    <alternativeName>
        <fullName evidence="8">rRNA-uridine isomerase D</fullName>
    </alternativeName>
</protein>
<sequence length="409" mass="44488">MPKPKSVKAKSAAVVLPEEIAGSQSALPQGPAPSEEGVFDELDLVDGEGADEGEPDADDEAVHGADTAAFVPEAVDVTVDAAHHLKRLDQFLALVVPHYSRNHLKQLIEDGLVTVGGQPLTSPSKKVQAGQRVQAQLRPTAQSLSFTPEPMALNVVYEDDDLLVVNKPVGLVAHPAAGNWSGTLLNGLLAHHAGAVVLPRAGIVHRLDKDTSGLMVVGKTLEACTRLTRAIADRKVHRQYRALVWGDPPIQFSIDAPIGRDPVSRVKMAVVRTGKPARTDVKVKGLLEVDHRFRTPKGVVRGEVAAVECILHTGRTHQIRVHLSNRQYPLVADALYGGPQALGMERQALHAFRLSFDHPITGEKLTFRAAMPEDLSTAWQQVVHNELEDEAFDGFDDEDFDDEFDDDWE</sequence>
<evidence type="ECO:0000256" key="3">
    <source>
        <dbReference type="ARBA" id="ARBA00036882"/>
    </source>
</evidence>
<dbReference type="SUPFAM" id="SSF55120">
    <property type="entry name" value="Pseudouridine synthase"/>
    <property type="match status" value="1"/>
</dbReference>
<reference evidence="13 14" key="1">
    <citation type="submission" date="2019-02" db="EMBL/GenBank/DDBJ databases">
        <title>Aquabacterium sp. strain KMB7.</title>
        <authorList>
            <person name="Chen W.-M."/>
        </authorList>
    </citation>
    <scope>NUCLEOTIDE SEQUENCE [LARGE SCALE GENOMIC DNA]</scope>
    <source>
        <strain evidence="13 14">KMB7</strain>
    </source>
</reference>
<feature type="domain" description="RNA-binding S4" evidence="12">
    <location>
        <begin position="86"/>
        <end position="152"/>
    </location>
</feature>
<dbReference type="PANTHER" id="PTHR21600">
    <property type="entry name" value="MITOCHONDRIAL RNA PSEUDOURIDINE SYNTHASE"/>
    <property type="match status" value="1"/>
</dbReference>
<dbReference type="InterPro" id="IPR020103">
    <property type="entry name" value="PsdUridine_synth_cat_dom_sf"/>
</dbReference>
<dbReference type="InterPro" id="IPR050188">
    <property type="entry name" value="RluA_PseudoU_synthase"/>
</dbReference>
<dbReference type="EC" id="5.4.99.23" evidence="4"/>
<evidence type="ECO:0000256" key="9">
    <source>
        <dbReference type="PIRSR" id="PIRSR606225-1"/>
    </source>
</evidence>
<dbReference type="Pfam" id="PF00849">
    <property type="entry name" value="PseudoU_synth_2"/>
    <property type="match status" value="1"/>
</dbReference>
<evidence type="ECO:0000256" key="6">
    <source>
        <dbReference type="ARBA" id="ARBA00042264"/>
    </source>
</evidence>